<dbReference type="GO" id="GO:0005634">
    <property type="term" value="C:nucleus"/>
    <property type="evidence" value="ECO:0007669"/>
    <property type="project" value="UniProtKB-ARBA"/>
</dbReference>
<dbReference type="PRINTS" id="PR00391">
    <property type="entry name" value="PITRANSFER"/>
</dbReference>
<dbReference type="PANTHER" id="PTHR10658:SF54">
    <property type="entry name" value="CYTOPLASMIC PHOSPHATIDYLINOSITOL TRANSFER PROTEIN 1"/>
    <property type="match status" value="1"/>
</dbReference>
<dbReference type="GO" id="GO:0008526">
    <property type="term" value="F:phosphatidylinositol transfer activity"/>
    <property type="evidence" value="ECO:0007669"/>
    <property type="project" value="TreeGrafter"/>
</dbReference>
<dbReference type="InterPro" id="IPR001666">
    <property type="entry name" value="PI_transfer"/>
</dbReference>
<sequence length="302" mass="35275">MVLTKEYRICMPISVEEYKIGQLYMISRHSLEQSGDGEGVELVKNNPCEDPVHGSGYYTEKRIHLSNRLPYWIQAIIPRIFYVTERAWNYYPFTITEYDCSFIPKFHMTIQTSYENNNGSTENCLNLTAEQLAERIVEHIDIAYDEVSPKHYKEEEDPRYFQSKKTHRGPLVDGWRNSITPIMCSYKVVNAYFEVWGLQTKVEDFIHSCIREILLLGHRQAFCWIDDWYEMTYEDVKKFETSLQLQTNLLFQKKNSIETAMEADSLAVTGEDISSSEELTPIANSPANTPKSPVKKGYFSWF</sequence>
<name>A0AAW1KN47_POPJA</name>
<gene>
    <name evidence="8" type="ORF">QE152_g21585</name>
</gene>
<dbReference type="FunFam" id="3.30.530.20:FF:000011">
    <property type="entry name" value="cytoplasmic phosphatidylinositol transfer protein 1 isoform X2"/>
    <property type="match status" value="1"/>
</dbReference>
<comment type="caution">
    <text evidence="8">The sequence shown here is derived from an EMBL/GenBank/DDBJ whole genome shotgun (WGS) entry which is preliminary data.</text>
</comment>
<keyword evidence="1" id="KW-0813">Transport</keyword>
<evidence type="ECO:0000256" key="5">
    <source>
        <dbReference type="ARBA" id="ARBA00068698"/>
    </source>
</evidence>
<comment type="similarity">
    <text evidence="4">Belongs to the PtdIns transfer protein family. PI transfer class IIB subfamily.</text>
</comment>
<dbReference type="InterPro" id="IPR055261">
    <property type="entry name" value="PI_transfer_N"/>
</dbReference>
<dbReference type="Proteomes" id="UP001458880">
    <property type="component" value="Unassembled WGS sequence"/>
</dbReference>
<dbReference type="GO" id="GO:0035091">
    <property type="term" value="F:phosphatidylinositol binding"/>
    <property type="evidence" value="ECO:0007669"/>
    <property type="project" value="TreeGrafter"/>
</dbReference>
<keyword evidence="2" id="KW-0445">Lipid transport</keyword>
<keyword evidence="9" id="KW-1185">Reference proteome</keyword>
<evidence type="ECO:0000256" key="1">
    <source>
        <dbReference type="ARBA" id="ARBA00022448"/>
    </source>
</evidence>
<dbReference type="GO" id="GO:0005737">
    <property type="term" value="C:cytoplasm"/>
    <property type="evidence" value="ECO:0007669"/>
    <property type="project" value="UniProtKB-ARBA"/>
</dbReference>
<evidence type="ECO:0000256" key="4">
    <source>
        <dbReference type="ARBA" id="ARBA00061154"/>
    </source>
</evidence>
<evidence type="ECO:0000256" key="3">
    <source>
        <dbReference type="ARBA" id="ARBA00023121"/>
    </source>
</evidence>
<feature type="domain" description="Phosphatidylinositol transfer protein N-terminal" evidence="7">
    <location>
        <begin position="3"/>
        <end position="244"/>
    </location>
</feature>
<dbReference type="Pfam" id="PF02121">
    <property type="entry name" value="IP_trans"/>
    <property type="match status" value="1"/>
</dbReference>
<reference evidence="8 9" key="1">
    <citation type="journal article" date="2024" name="BMC Genomics">
        <title>De novo assembly and annotation of Popillia japonica's genome with initial clues to its potential as an invasive pest.</title>
        <authorList>
            <person name="Cucini C."/>
            <person name="Boschi S."/>
            <person name="Funari R."/>
            <person name="Cardaioli E."/>
            <person name="Iannotti N."/>
            <person name="Marturano G."/>
            <person name="Paoli F."/>
            <person name="Bruttini M."/>
            <person name="Carapelli A."/>
            <person name="Frati F."/>
            <person name="Nardi F."/>
        </authorList>
    </citation>
    <scope>NUCLEOTIDE SEQUENCE [LARGE SCALE GENOMIC DNA]</scope>
    <source>
        <strain evidence="8">DMR45628</strain>
    </source>
</reference>
<evidence type="ECO:0000256" key="2">
    <source>
        <dbReference type="ARBA" id="ARBA00023055"/>
    </source>
</evidence>
<dbReference type="Gene3D" id="3.30.530.20">
    <property type="match status" value="1"/>
</dbReference>
<evidence type="ECO:0000256" key="6">
    <source>
        <dbReference type="ARBA" id="ARBA00082927"/>
    </source>
</evidence>
<evidence type="ECO:0000259" key="7">
    <source>
        <dbReference type="Pfam" id="PF02121"/>
    </source>
</evidence>
<dbReference type="EMBL" id="JASPKY010000199">
    <property type="protein sequence ID" value="KAK9721420.1"/>
    <property type="molecule type" value="Genomic_DNA"/>
</dbReference>
<accession>A0AAW1KN47</accession>
<evidence type="ECO:0000313" key="8">
    <source>
        <dbReference type="EMBL" id="KAK9721420.1"/>
    </source>
</evidence>
<evidence type="ECO:0000313" key="9">
    <source>
        <dbReference type="Proteomes" id="UP001458880"/>
    </source>
</evidence>
<proteinExistence type="inferred from homology"/>
<dbReference type="InterPro" id="IPR023393">
    <property type="entry name" value="START-like_dom_sf"/>
</dbReference>
<keyword evidence="3" id="KW-0446">Lipid-binding</keyword>
<protein>
    <recommendedName>
        <fullName evidence="5">Cytoplasmic phosphatidylinositol transfer protein 1</fullName>
    </recommendedName>
    <alternativeName>
        <fullName evidence="6">Retinal degeneration B homolog beta</fullName>
    </alternativeName>
</protein>
<dbReference type="AlphaFoldDB" id="A0AAW1KN47"/>
<organism evidence="8 9">
    <name type="scientific">Popillia japonica</name>
    <name type="common">Japanese beetle</name>
    <dbReference type="NCBI Taxonomy" id="7064"/>
    <lineage>
        <taxon>Eukaryota</taxon>
        <taxon>Metazoa</taxon>
        <taxon>Ecdysozoa</taxon>
        <taxon>Arthropoda</taxon>
        <taxon>Hexapoda</taxon>
        <taxon>Insecta</taxon>
        <taxon>Pterygota</taxon>
        <taxon>Neoptera</taxon>
        <taxon>Endopterygota</taxon>
        <taxon>Coleoptera</taxon>
        <taxon>Polyphaga</taxon>
        <taxon>Scarabaeiformia</taxon>
        <taxon>Scarabaeidae</taxon>
        <taxon>Rutelinae</taxon>
        <taxon>Popillia</taxon>
    </lineage>
</organism>
<dbReference type="PANTHER" id="PTHR10658">
    <property type="entry name" value="PHOSPHATIDYLINOSITOL TRANSFER PROTEIN"/>
    <property type="match status" value="1"/>
</dbReference>
<dbReference type="SUPFAM" id="SSF55961">
    <property type="entry name" value="Bet v1-like"/>
    <property type="match status" value="1"/>
</dbReference>